<dbReference type="Gene3D" id="3.30.1150.10">
    <property type="match status" value="2"/>
</dbReference>
<reference evidence="2" key="1">
    <citation type="submission" date="2023-06" db="EMBL/GenBank/DDBJ databases">
        <authorList>
            <person name="Zeman M."/>
            <person name="Kubasova T."/>
            <person name="Jahodarova E."/>
            <person name="Nykrynova M."/>
            <person name="Rychlik I."/>
        </authorList>
    </citation>
    <scope>NUCLEOTIDE SEQUENCE</scope>
    <source>
        <strain evidence="2">ET15</strain>
        <strain evidence="1">ET37</strain>
    </source>
</reference>
<dbReference type="GO" id="GO:0098797">
    <property type="term" value="C:plasma membrane protein complex"/>
    <property type="evidence" value="ECO:0007669"/>
    <property type="project" value="TreeGrafter"/>
</dbReference>
<dbReference type="GO" id="GO:0031992">
    <property type="term" value="F:energy transducer activity"/>
    <property type="evidence" value="ECO:0007669"/>
    <property type="project" value="TreeGrafter"/>
</dbReference>
<dbReference type="EMBL" id="JAUEIE010000011">
    <property type="protein sequence ID" value="MDN0023425.1"/>
    <property type="molecule type" value="Genomic_DNA"/>
</dbReference>
<gene>
    <name evidence="1" type="ORF">QVN81_10395</name>
    <name evidence="2" type="ORF">QVN84_04530</name>
</gene>
<comment type="caution">
    <text evidence="2">The sequence shown here is derived from an EMBL/GenBank/DDBJ whole genome shotgun (WGS) entry which is preliminary data.</text>
</comment>
<evidence type="ECO:0000313" key="1">
    <source>
        <dbReference type="EMBL" id="MDN0023425.1"/>
    </source>
</evidence>
<dbReference type="InterPro" id="IPR032774">
    <property type="entry name" value="WG_beta_rep"/>
</dbReference>
<dbReference type="AlphaFoldDB" id="A0AAW7JN25"/>
<dbReference type="InterPro" id="IPR051045">
    <property type="entry name" value="TonB-dependent_transducer"/>
</dbReference>
<dbReference type="EMBL" id="JAUEIF010000002">
    <property type="protein sequence ID" value="MDN0024788.1"/>
    <property type="molecule type" value="Genomic_DNA"/>
</dbReference>
<evidence type="ECO:0000313" key="2">
    <source>
        <dbReference type="EMBL" id="MDN0024788.1"/>
    </source>
</evidence>
<sequence>MEMESRNYGRRSVLSYDRKRTDPFYSYSLCKDTVKVSESGKKLVIRDLTDSTLALQCLPDTLTVWVCPVRCVTDNSLQEQRENENRMDSTWRADSSWNFGTLDISGKPIKDLSSIEQPRWAKWDYDLEKYFTSQMVYPEHLLEKNQAGYAVVIFSIDTLGLPRGINILSSKHKDFAKEVVRLTKALPHCLPCRDKDGKRMECLYTVYIPFLPQHYRDRVKADSIAEERKKHMFIDMESGPVFQYGRPRAAQDYITRRLKYDPTLLGDKQQVKGVYSMRIDSYGEVCGPKVLRSCGMEDWDNQVLEIIRKMPRWTPAILFFGKGKYVESEFAITISFKRNRTLIAHTTEKHIEAGVHVCYLNERGDTIVPYGKYKFCQTDTIRHIGFVYENKKDARIACIDNKGKELFYVFKCDNGPDHIREGLFRIMDDNGLIGFADSLGNVVIKPQFKFATPFENGKAQTTTSGKAHDDGEHSFWTSDEWQLVSYNGTKMMKYTAVRNGTDLKGLRIALFDKQGKIAQEISYSYPSDIEFADNLNIGVNLQDVNFDGKDDILVNLGQYGNQMIQYYDCLVWDETKNLYRRDESFKQIENPQINKEKQCIFSSSRISAASYSYKRFEFIGGHFVETATLTQTFRASKQPFLFTEKQYVKSKGLVTLHKDVSVDKINRDWLSIIMK</sequence>
<dbReference type="InterPro" id="IPR058087">
    <property type="entry name" value="XAC2610_dom"/>
</dbReference>
<accession>A0AAW7JN25</accession>
<dbReference type="NCBIfam" id="NF047539">
    <property type="entry name" value="XAC2610_fam"/>
    <property type="match status" value="1"/>
</dbReference>
<proteinExistence type="predicted"/>
<evidence type="ECO:0000313" key="3">
    <source>
        <dbReference type="Proteomes" id="UP001167831"/>
    </source>
</evidence>
<dbReference type="Proteomes" id="UP001168478">
    <property type="component" value="Unassembled WGS sequence"/>
</dbReference>
<name>A0AAW7JN25_9BACT</name>
<keyword evidence="3" id="KW-1185">Reference proteome</keyword>
<organism evidence="2 4">
    <name type="scientific">Leyella lascolaii</name>
    <dbReference type="NCBI Taxonomy" id="1776379"/>
    <lineage>
        <taxon>Bacteria</taxon>
        <taxon>Pseudomonadati</taxon>
        <taxon>Bacteroidota</taxon>
        <taxon>Bacteroidia</taxon>
        <taxon>Bacteroidales</taxon>
        <taxon>Prevotellaceae</taxon>
        <taxon>Leyella</taxon>
    </lineage>
</organism>
<dbReference type="Pfam" id="PF14903">
    <property type="entry name" value="WG_beta_rep"/>
    <property type="match status" value="1"/>
</dbReference>
<dbReference type="Proteomes" id="UP001167831">
    <property type="component" value="Unassembled WGS sequence"/>
</dbReference>
<evidence type="ECO:0000313" key="4">
    <source>
        <dbReference type="Proteomes" id="UP001168478"/>
    </source>
</evidence>
<dbReference type="PANTHER" id="PTHR33446:SF2">
    <property type="entry name" value="PROTEIN TONB"/>
    <property type="match status" value="1"/>
</dbReference>
<reference evidence="2" key="2">
    <citation type="submission" date="2023-08" db="EMBL/GenBank/DDBJ databases">
        <title>Identification and characterization of horizontal gene transfer across gut microbiota members of farm animals based on homology search.</title>
        <authorList>
            <person name="Schwarzerova J."/>
            <person name="Nykrynova M."/>
            <person name="Jureckova K."/>
            <person name="Cejkova D."/>
            <person name="Rychlik I."/>
        </authorList>
    </citation>
    <scope>NUCLEOTIDE SEQUENCE</scope>
    <source>
        <strain evidence="2">ET15</strain>
        <strain evidence="1">ET37</strain>
    </source>
</reference>
<protein>
    <submittedName>
        <fullName evidence="2">WG repeat-containing protein</fullName>
    </submittedName>
</protein>
<dbReference type="PANTHER" id="PTHR33446">
    <property type="entry name" value="PROTEIN TONB-RELATED"/>
    <property type="match status" value="1"/>
</dbReference>
<dbReference type="SUPFAM" id="SSF74653">
    <property type="entry name" value="TolA/TonB C-terminal domain"/>
    <property type="match status" value="2"/>
</dbReference>